<evidence type="ECO:0000256" key="1">
    <source>
        <dbReference type="SAM" id="SignalP"/>
    </source>
</evidence>
<proteinExistence type="predicted"/>
<dbReference type="OrthoDB" id="5957970at2"/>
<dbReference type="EMBL" id="FNYC01000001">
    <property type="protein sequence ID" value="SEI38779.1"/>
    <property type="molecule type" value="Genomic_DNA"/>
</dbReference>
<dbReference type="AlphaFoldDB" id="A0A1H6Q4M4"/>
<name>A0A1H6Q4M4_9GAMM</name>
<feature type="signal peptide" evidence="1">
    <location>
        <begin position="1"/>
        <end position="22"/>
    </location>
</feature>
<protein>
    <submittedName>
        <fullName evidence="2">Uncharacterized protein</fullName>
    </submittedName>
</protein>
<keyword evidence="3" id="KW-1185">Reference proteome</keyword>
<reference evidence="2 3" key="1">
    <citation type="submission" date="2016-10" db="EMBL/GenBank/DDBJ databases">
        <authorList>
            <person name="de Groot N.N."/>
        </authorList>
    </citation>
    <scope>NUCLEOTIDE SEQUENCE [LARGE SCALE GENOMIC DNA]</scope>
    <source>
        <strain evidence="2 3">DSM 26515</strain>
    </source>
</reference>
<evidence type="ECO:0000313" key="2">
    <source>
        <dbReference type="EMBL" id="SEI38779.1"/>
    </source>
</evidence>
<keyword evidence="1" id="KW-0732">Signal</keyword>
<dbReference type="STRING" id="529704.SAMN02927913_0289"/>
<organism evidence="2 3">
    <name type="scientific">Frateuria terrea</name>
    <dbReference type="NCBI Taxonomy" id="529704"/>
    <lineage>
        <taxon>Bacteria</taxon>
        <taxon>Pseudomonadati</taxon>
        <taxon>Pseudomonadota</taxon>
        <taxon>Gammaproteobacteria</taxon>
        <taxon>Lysobacterales</taxon>
        <taxon>Rhodanobacteraceae</taxon>
        <taxon>Frateuria</taxon>
    </lineage>
</organism>
<dbReference type="RefSeq" id="WP_091332801.1">
    <property type="nucleotide sequence ID" value="NZ_FNYC01000001.1"/>
</dbReference>
<gene>
    <name evidence="2" type="ORF">SAMN04487997_0374</name>
</gene>
<feature type="chain" id="PRO_5011587678" evidence="1">
    <location>
        <begin position="23"/>
        <end position="107"/>
    </location>
</feature>
<sequence>MKAQNLIALAAATLFTATGLVALNTPVRTAPVSEINGIRVVTLAPVEVSPNASDLRAAALLGDADITSATLAPALGTHAEAGATLLGAQLAMPYYSFGTQIARASKE</sequence>
<evidence type="ECO:0000313" key="3">
    <source>
        <dbReference type="Proteomes" id="UP000199420"/>
    </source>
</evidence>
<dbReference type="Proteomes" id="UP000199420">
    <property type="component" value="Unassembled WGS sequence"/>
</dbReference>
<accession>A0A1H6Q4M4</accession>